<keyword evidence="2" id="KW-0614">Plasmid</keyword>
<dbReference type="Proteomes" id="UP000194159">
    <property type="component" value="Plasmid pRetNXC12c"/>
</dbReference>
<proteinExistence type="predicted"/>
<protein>
    <submittedName>
        <fullName evidence="2">RES domain-containing protein</fullName>
    </submittedName>
</protein>
<dbReference type="AlphaFoldDB" id="A0AAN1EMC9"/>
<evidence type="ECO:0000313" key="2">
    <source>
        <dbReference type="EMBL" id="ARQ12702.1"/>
    </source>
</evidence>
<dbReference type="RefSeq" id="WP_086083298.1">
    <property type="nucleotide sequence ID" value="NZ_CP020909.1"/>
</dbReference>
<feature type="domain" description="RES" evidence="1">
    <location>
        <begin position="75"/>
        <end position="202"/>
    </location>
</feature>
<evidence type="ECO:0000259" key="1">
    <source>
        <dbReference type="SMART" id="SM00953"/>
    </source>
</evidence>
<evidence type="ECO:0000313" key="3">
    <source>
        <dbReference type="Proteomes" id="UP000194159"/>
    </source>
</evidence>
<geneLocation type="plasmid" evidence="3">
    <name>pretnxc12c</name>
</geneLocation>
<dbReference type="EMBL" id="CP020909">
    <property type="protein sequence ID" value="ARQ12702.1"/>
    <property type="molecule type" value="Genomic_DNA"/>
</dbReference>
<dbReference type="InterPro" id="IPR014914">
    <property type="entry name" value="RES_dom"/>
</dbReference>
<name>A0AAN1EMC9_RHIET</name>
<dbReference type="Pfam" id="PF08808">
    <property type="entry name" value="RES"/>
    <property type="match status" value="1"/>
</dbReference>
<accession>A0AAN1EMC9</accession>
<organism evidence="2 3">
    <name type="scientific">Rhizobium etli</name>
    <dbReference type="NCBI Taxonomy" id="29449"/>
    <lineage>
        <taxon>Bacteria</taxon>
        <taxon>Pseudomonadati</taxon>
        <taxon>Pseudomonadota</taxon>
        <taxon>Alphaproteobacteria</taxon>
        <taxon>Hyphomicrobiales</taxon>
        <taxon>Rhizobiaceae</taxon>
        <taxon>Rhizobium/Agrobacterium group</taxon>
        <taxon>Rhizobium</taxon>
    </lineage>
</organism>
<reference evidence="2 3" key="1">
    <citation type="submission" date="2017-04" db="EMBL/GenBank/DDBJ databases">
        <title>Complete genome sequences of Rhizobium genomic linages associated to common bean (phaseolus vulgaris).</title>
        <authorList>
            <person name="Santamaria R.I."/>
            <person name="Bustos P."/>
            <person name="Perez-Carrascal O."/>
            <person name="Martinez-Flores I."/>
            <person name="Juarez S."/>
            <person name="Lozano L."/>
            <person name="Miranda F."/>
            <person name="Vinuesa P."/>
            <person name="Martinez-Romero E."/>
            <person name="Cevallos M.A."/>
            <person name="Romero D."/>
            <person name="Davila G."/>
            <person name="Gonzalez V."/>
        </authorList>
    </citation>
    <scope>NUCLEOTIDE SEQUENCE [LARGE SCALE GENOMIC DNA]</scope>
    <source>
        <strain evidence="2 3">NXC12</strain>
        <plasmid evidence="3">pretnxc12c</plasmid>
    </source>
</reference>
<gene>
    <name evidence="2" type="ORF">NXC12_PC00062</name>
</gene>
<sequence>MSDRFAEAPHPSYRLIPSQFPPIGLFDTVARAADLEAVMELVGWTNDRLVADRIRRLPETEWVYGTPNASIVMAAFLHVAPGGMRFNGPDLGAWYAADNLTTAAAEVGHHLRREAVARGVATMARTYRSYVATLIGDYLDIRGEQALRPDIYDDTSYAASQLFGEQVRASGGAGILYDSVRLRGGLNIAAHRPRNIRDVVQAAHFEITVFAADRRIDVRKLSARRRPKGGA</sequence>
<dbReference type="SMART" id="SM00953">
    <property type="entry name" value="RES"/>
    <property type="match status" value="1"/>
</dbReference>